<dbReference type="PANTHER" id="PTHR42928:SF5">
    <property type="entry name" value="BLR1237 PROTEIN"/>
    <property type="match status" value="1"/>
</dbReference>
<comment type="caution">
    <text evidence="3">The sequence shown here is derived from an EMBL/GenBank/DDBJ whole genome shotgun (WGS) entry which is preliminary data.</text>
</comment>
<keyword evidence="2" id="KW-0732">Signal</keyword>
<protein>
    <submittedName>
        <fullName evidence="3">Tripartite-type tricarboxylate transporter receptor subunit TctC</fullName>
    </submittedName>
</protein>
<dbReference type="InterPro" id="IPR006311">
    <property type="entry name" value="TAT_signal"/>
</dbReference>
<dbReference type="PROSITE" id="PS51318">
    <property type="entry name" value="TAT"/>
    <property type="match status" value="1"/>
</dbReference>
<dbReference type="EMBL" id="QPJK01000009">
    <property type="protein sequence ID" value="RCW67306.1"/>
    <property type="molecule type" value="Genomic_DNA"/>
</dbReference>
<dbReference type="AlphaFoldDB" id="A0A368XJE9"/>
<accession>A0A368XJE9</accession>
<dbReference type="CDD" id="cd07012">
    <property type="entry name" value="PBP2_Bug_TTT"/>
    <property type="match status" value="1"/>
</dbReference>
<sequence length="315" mass="32805">MTARRTLLLGTAAALCAPAIASTPWPNRPLRLLVAYATGGVSDDITRLLAERLAQRIGVPVLVENRGGAGGALAMAALARAPADGHTLCFSAITPLTVAPLLGPVRYDPQRDIAPVAGVMSTPVLVVATPALAARDLPEALGRAGTAGLRWASSGLGTTGHLVMEQVRRASGVAITHVPYKGGSQQISDALGGQFELLSTNVGSVQLGHVRKGRLQALAVGAPARVPVLPDVQTLAEAGFPAANLWSLFGVFAPGDTPTDLREQINTEVNAVLSEPDLQQRLVAVNNLPMLDSPRGFAQRIAQEAVVHRALLQQR</sequence>
<feature type="chain" id="PRO_5016826261" evidence="2">
    <location>
        <begin position="22"/>
        <end position="315"/>
    </location>
</feature>
<dbReference type="Gene3D" id="3.40.190.150">
    <property type="entry name" value="Bordetella uptake gene, domain 1"/>
    <property type="match status" value="1"/>
</dbReference>
<dbReference type="PIRSF" id="PIRSF017082">
    <property type="entry name" value="YflP"/>
    <property type="match status" value="1"/>
</dbReference>
<dbReference type="OrthoDB" id="8678477at2"/>
<comment type="similarity">
    <text evidence="1">Belongs to the UPF0065 (bug) family.</text>
</comment>
<evidence type="ECO:0000256" key="2">
    <source>
        <dbReference type="SAM" id="SignalP"/>
    </source>
</evidence>
<keyword evidence="4" id="KW-1185">Reference proteome</keyword>
<name>A0A368XJE9_9BURK</name>
<dbReference type="Proteomes" id="UP000252884">
    <property type="component" value="Unassembled WGS sequence"/>
</dbReference>
<dbReference type="InterPro" id="IPR042100">
    <property type="entry name" value="Bug_dom1"/>
</dbReference>
<dbReference type="Gene3D" id="3.40.190.10">
    <property type="entry name" value="Periplasmic binding protein-like II"/>
    <property type="match status" value="1"/>
</dbReference>
<dbReference type="PANTHER" id="PTHR42928">
    <property type="entry name" value="TRICARBOXYLATE-BINDING PROTEIN"/>
    <property type="match status" value="1"/>
</dbReference>
<proteinExistence type="inferred from homology"/>
<evidence type="ECO:0000313" key="4">
    <source>
        <dbReference type="Proteomes" id="UP000252884"/>
    </source>
</evidence>
<organism evidence="3 4">
    <name type="scientific">Pseudorhodoferax soli</name>
    <dbReference type="NCBI Taxonomy" id="545864"/>
    <lineage>
        <taxon>Bacteria</taxon>
        <taxon>Pseudomonadati</taxon>
        <taxon>Pseudomonadota</taxon>
        <taxon>Betaproteobacteria</taxon>
        <taxon>Burkholderiales</taxon>
        <taxon>Comamonadaceae</taxon>
    </lineage>
</organism>
<evidence type="ECO:0000256" key="1">
    <source>
        <dbReference type="ARBA" id="ARBA00006987"/>
    </source>
</evidence>
<dbReference type="Pfam" id="PF03401">
    <property type="entry name" value="TctC"/>
    <property type="match status" value="1"/>
</dbReference>
<dbReference type="RefSeq" id="WP_114470829.1">
    <property type="nucleotide sequence ID" value="NZ_QPJK01000009.1"/>
</dbReference>
<dbReference type="InterPro" id="IPR005064">
    <property type="entry name" value="BUG"/>
</dbReference>
<keyword evidence="3" id="KW-0675">Receptor</keyword>
<gene>
    <name evidence="3" type="ORF">DES41_10929</name>
</gene>
<evidence type="ECO:0000313" key="3">
    <source>
        <dbReference type="EMBL" id="RCW67306.1"/>
    </source>
</evidence>
<feature type="signal peptide" evidence="2">
    <location>
        <begin position="1"/>
        <end position="21"/>
    </location>
</feature>
<reference evidence="3 4" key="1">
    <citation type="submission" date="2018-07" db="EMBL/GenBank/DDBJ databases">
        <title>Genomic Encyclopedia of Type Strains, Phase IV (KMG-IV): sequencing the most valuable type-strain genomes for metagenomic binning, comparative biology and taxonomic classification.</title>
        <authorList>
            <person name="Goeker M."/>
        </authorList>
    </citation>
    <scope>NUCLEOTIDE SEQUENCE [LARGE SCALE GENOMIC DNA]</scope>
    <source>
        <strain evidence="3 4">DSM 21634</strain>
    </source>
</reference>